<dbReference type="SMART" id="SM00355">
    <property type="entry name" value="ZnF_C2H2"/>
    <property type="match status" value="15"/>
</dbReference>
<evidence type="ECO:0000256" key="2">
    <source>
        <dbReference type="ARBA" id="ARBA00004123"/>
    </source>
</evidence>
<keyword evidence="7" id="KW-0862">Zinc</keyword>
<dbReference type="STRING" id="94237.ENSMMOP00000004510"/>
<dbReference type="Pfam" id="PF25412">
    <property type="entry name" value="zf-C2H2_ZNF592"/>
    <property type="match status" value="1"/>
</dbReference>
<dbReference type="Pfam" id="PF00096">
    <property type="entry name" value="zf-C2H2"/>
    <property type="match status" value="2"/>
</dbReference>
<keyword evidence="4" id="KW-0479">Metal-binding</keyword>
<feature type="compositionally biased region" description="Polar residues" evidence="13">
    <location>
        <begin position="1175"/>
        <end position="1187"/>
    </location>
</feature>
<feature type="compositionally biased region" description="Polar residues" evidence="13">
    <location>
        <begin position="381"/>
        <end position="395"/>
    </location>
</feature>
<feature type="domain" description="C2H2-type" evidence="14">
    <location>
        <begin position="865"/>
        <end position="892"/>
    </location>
</feature>
<keyword evidence="6 12" id="KW-0863">Zinc-finger</keyword>
<feature type="compositionally biased region" description="Basic and acidic residues" evidence="13">
    <location>
        <begin position="351"/>
        <end position="366"/>
    </location>
</feature>
<dbReference type="PANTHER" id="PTHR47222">
    <property type="entry name" value="ZINC FINGER PROTEIN 532-RELATED"/>
    <property type="match status" value="1"/>
</dbReference>
<evidence type="ECO:0000259" key="14">
    <source>
        <dbReference type="PROSITE" id="PS50157"/>
    </source>
</evidence>
<feature type="compositionally biased region" description="Basic and acidic residues" evidence="13">
    <location>
        <begin position="422"/>
        <end position="437"/>
    </location>
</feature>
<keyword evidence="8" id="KW-0805">Transcription regulation</keyword>
<keyword evidence="5" id="KW-0677">Repeat</keyword>
<dbReference type="Gene3D" id="3.30.160.60">
    <property type="entry name" value="Classic Zinc Finger"/>
    <property type="match status" value="5"/>
</dbReference>
<feature type="compositionally biased region" description="Basic and acidic residues" evidence="13">
    <location>
        <begin position="396"/>
        <end position="415"/>
    </location>
</feature>
<feature type="domain" description="C2H2-type" evidence="14">
    <location>
        <begin position="896"/>
        <end position="923"/>
    </location>
</feature>
<reference evidence="15" key="2">
    <citation type="submission" date="2025-09" db="UniProtKB">
        <authorList>
            <consortium name="Ensembl"/>
        </authorList>
    </citation>
    <scope>IDENTIFICATION</scope>
</reference>
<evidence type="ECO:0000313" key="15">
    <source>
        <dbReference type="Ensembl" id="ENSMMOP00000004510.1"/>
    </source>
</evidence>
<accession>A0A3Q4AK00</accession>
<dbReference type="GO" id="GO:0005634">
    <property type="term" value="C:nucleus"/>
    <property type="evidence" value="ECO:0007669"/>
    <property type="project" value="UniProtKB-SubCell"/>
</dbReference>
<dbReference type="InterPro" id="IPR013087">
    <property type="entry name" value="Znf_C2H2_type"/>
</dbReference>
<evidence type="ECO:0000256" key="10">
    <source>
        <dbReference type="ARBA" id="ARBA00023163"/>
    </source>
</evidence>
<feature type="compositionally biased region" description="Polar residues" evidence="13">
    <location>
        <begin position="125"/>
        <end position="146"/>
    </location>
</feature>
<comment type="similarity">
    <text evidence="3">Belongs to the krueppel C2H2-type zinc-finger protein family.</text>
</comment>
<feature type="region of interest" description="Disordered" evidence="13">
    <location>
        <begin position="20"/>
        <end position="146"/>
    </location>
</feature>
<dbReference type="Proteomes" id="UP000261620">
    <property type="component" value="Unplaced"/>
</dbReference>
<dbReference type="AlphaFoldDB" id="A0A3Q4AK00"/>
<proteinExistence type="inferred from homology"/>
<feature type="compositionally biased region" description="Basic and acidic residues" evidence="13">
    <location>
        <begin position="77"/>
        <end position="91"/>
    </location>
</feature>
<feature type="region of interest" description="Disordered" evidence="13">
    <location>
        <begin position="1152"/>
        <end position="1189"/>
    </location>
</feature>
<feature type="region of interest" description="Disordered" evidence="13">
    <location>
        <begin position="924"/>
        <end position="944"/>
    </location>
</feature>
<feature type="compositionally biased region" description="Polar residues" evidence="13">
    <location>
        <begin position="1152"/>
        <end position="1166"/>
    </location>
</feature>
<feature type="compositionally biased region" description="Polar residues" evidence="13">
    <location>
        <begin position="929"/>
        <end position="942"/>
    </location>
</feature>
<dbReference type="PROSITE" id="PS00028">
    <property type="entry name" value="ZINC_FINGER_C2H2_1"/>
    <property type="match status" value="6"/>
</dbReference>
<evidence type="ECO:0000256" key="6">
    <source>
        <dbReference type="ARBA" id="ARBA00022771"/>
    </source>
</evidence>
<dbReference type="InterPro" id="IPR045914">
    <property type="entry name" value="Zn532-like"/>
</dbReference>
<evidence type="ECO:0000256" key="13">
    <source>
        <dbReference type="SAM" id="MobiDB-lite"/>
    </source>
</evidence>
<protein>
    <recommendedName>
        <fullName evidence="14">C2H2-type domain-containing protein</fullName>
    </recommendedName>
</protein>
<keyword evidence="16" id="KW-1185">Reference proteome</keyword>
<feature type="compositionally biased region" description="Low complexity" evidence="13">
    <location>
        <begin position="188"/>
        <end position="213"/>
    </location>
</feature>
<evidence type="ECO:0000256" key="8">
    <source>
        <dbReference type="ARBA" id="ARBA00023015"/>
    </source>
</evidence>
<evidence type="ECO:0000256" key="12">
    <source>
        <dbReference type="PROSITE-ProRule" id="PRU00042"/>
    </source>
</evidence>
<dbReference type="GO" id="GO:0003677">
    <property type="term" value="F:DNA binding"/>
    <property type="evidence" value="ECO:0007669"/>
    <property type="project" value="UniProtKB-KW"/>
</dbReference>
<name>A0A3Q4AK00_MOLML</name>
<dbReference type="PANTHER" id="PTHR47222:SF2">
    <property type="entry name" value="ZINC FINGER PROTEIN 687"/>
    <property type="match status" value="1"/>
</dbReference>
<evidence type="ECO:0000256" key="11">
    <source>
        <dbReference type="ARBA" id="ARBA00023242"/>
    </source>
</evidence>
<feature type="compositionally biased region" description="Polar residues" evidence="13">
    <location>
        <begin position="224"/>
        <end position="234"/>
    </location>
</feature>
<evidence type="ECO:0000313" key="16">
    <source>
        <dbReference type="Proteomes" id="UP000261620"/>
    </source>
</evidence>
<feature type="compositionally biased region" description="Basic and acidic residues" evidence="13">
    <location>
        <begin position="494"/>
        <end position="505"/>
    </location>
</feature>
<evidence type="ECO:0000256" key="4">
    <source>
        <dbReference type="ARBA" id="ARBA00022723"/>
    </source>
</evidence>
<dbReference type="Pfam" id="PF16622">
    <property type="entry name" value="zf-C2H2_11"/>
    <property type="match status" value="1"/>
</dbReference>
<dbReference type="InterPro" id="IPR041697">
    <property type="entry name" value="Znf-C2H2_11"/>
</dbReference>
<evidence type="ECO:0000256" key="5">
    <source>
        <dbReference type="ARBA" id="ARBA00022737"/>
    </source>
</evidence>
<organism evidence="15 16">
    <name type="scientific">Mola mola</name>
    <name type="common">Ocean sunfish</name>
    <name type="synonym">Tetraodon mola</name>
    <dbReference type="NCBI Taxonomy" id="94237"/>
    <lineage>
        <taxon>Eukaryota</taxon>
        <taxon>Metazoa</taxon>
        <taxon>Chordata</taxon>
        <taxon>Craniata</taxon>
        <taxon>Vertebrata</taxon>
        <taxon>Euteleostomi</taxon>
        <taxon>Actinopterygii</taxon>
        <taxon>Neopterygii</taxon>
        <taxon>Teleostei</taxon>
        <taxon>Neoteleostei</taxon>
        <taxon>Acanthomorphata</taxon>
        <taxon>Eupercaria</taxon>
        <taxon>Tetraodontiformes</taxon>
        <taxon>Molidae</taxon>
        <taxon>Mola</taxon>
    </lineage>
</organism>
<comment type="subcellular location">
    <subcellularLocation>
        <location evidence="2">Nucleus</location>
    </subcellularLocation>
</comment>
<dbReference type="GO" id="GO:0008270">
    <property type="term" value="F:zinc ion binding"/>
    <property type="evidence" value="ECO:0007669"/>
    <property type="project" value="UniProtKB-KW"/>
</dbReference>
<dbReference type="InterPro" id="IPR036236">
    <property type="entry name" value="Znf_C2H2_sf"/>
</dbReference>
<evidence type="ECO:0000256" key="3">
    <source>
        <dbReference type="ARBA" id="ARBA00006991"/>
    </source>
</evidence>
<feature type="domain" description="C2H2-type" evidence="14">
    <location>
        <begin position="995"/>
        <end position="1018"/>
    </location>
</feature>
<evidence type="ECO:0000256" key="1">
    <source>
        <dbReference type="ARBA" id="ARBA00003767"/>
    </source>
</evidence>
<keyword evidence="11" id="KW-0539">Nucleus</keyword>
<evidence type="ECO:0000256" key="7">
    <source>
        <dbReference type="ARBA" id="ARBA00022833"/>
    </source>
</evidence>
<dbReference type="Ensembl" id="ENSMMOT00000004592.1">
    <property type="protein sequence ID" value="ENSMMOP00000004510.1"/>
    <property type="gene ID" value="ENSMMOG00000003596.1"/>
</dbReference>
<dbReference type="PROSITE" id="PS50157">
    <property type="entry name" value="ZINC_FINGER_C2H2_2"/>
    <property type="match status" value="6"/>
</dbReference>
<feature type="domain" description="C2H2-type" evidence="14">
    <location>
        <begin position="1119"/>
        <end position="1142"/>
    </location>
</feature>
<dbReference type="SUPFAM" id="SSF57667">
    <property type="entry name" value="beta-beta-alpha zinc fingers"/>
    <property type="match status" value="2"/>
</dbReference>
<feature type="domain" description="C2H2-type" evidence="14">
    <location>
        <begin position="618"/>
        <end position="636"/>
    </location>
</feature>
<feature type="compositionally biased region" description="Polar residues" evidence="13">
    <location>
        <begin position="1063"/>
        <end position="1078"/>
    </location>
</feature>
<feature type="compositionally biased region" description="Polar residues" evidence="13">
    <location>
        <begin position="290"/>
        <end position="307"/>
    </location>
</feature>
<sequence>MGDMKTPDFDDLLAAFDIPDIDAKEAIQSSPEEEQNEVGSKADERRSGSPSCFPCPVASHSDPPVVSVIVKNTVRSESLEEEKSLQDKTDDPSSSGLNSHVHVRFSDVSPQLGPKMPVSPPVEPQISNGFEGSVPGNQGQSSTQLWPQQAMLRSTVKIIEANGDKAPEAGSVQHTTDVISSLKPLLYPQSSTSASPNSPLSPSLHSVSPNLSPHYPQEEEPCVNNPSSPLSQNGDIKAGIKRVIHSDEDESEPDLGSPLVIQESPESVISSPPKVKHRAKIQSPELLGSPETTSYYVSQPFNFSSAASAKPDGQREEKEQPTTSIFPSTVPQPQCAQDSLPTDSTDSALVQKEKYPEHVIEERDSPESPPPSETGLVVPKRSSSPDSPQTSGPSTNHKDICHQEELMEIEHREEDLSVDTKNLSENKNVKEENHGADTEDPVSGRVAETVSAPLHPFKVKIKMHSGSITKTVGGVTPKRIGKATVKGVDSSKPSPERKRPRRELTQESHMAAVMMLQESASTMKDTSGGVVDTKAHVTPTAVNITRTAALPSVSASVPRVSPASIVNSTGAIISKSQTNLVEAFNKILNNRNLLPSYKPDLSSPLPAEWGLPIPAQGYRCLECGDAFALEQSLARHYARRSLRIEVTCNHCAKRLAFFNKCSLLLHAREHKERGLIMQCSHLIMKPVPMEQMICQFDLPGGLSPTLFPFSSGQSCPECQAQFSSKEEVAEHFQEFKLAQTTSCTECSPPMLLSNSCSAAAHQRIHKDCKPHICPECGFSVEQPLFQKHLDETCLHFSRRIGYRCASCLVVFGGLNSVKSHIQQAHCDTFHKCPSCPMAFKSVPSIQNHITSQHPTLNDGQTLLIFKCVMCDTVFTNKTLLHIHFDTHLANQKVHVFKCPECTKLFSQRNSLLDHFKTSTLKQELPSPLDASSHSHPSLTLESSDGEEWKDDDIVKREKIKTSSGWKCVPCHGRYTDREDYIRHMAEQHGKTLKKFPCNKCESSFTTTSSMRRHIRDKHKVTNRGFRCQLCNAGKKMFSSRAMLERHIQQRGAVKMEQDEESTDGQTPANKSQSLSAPGTYSHPDSGFRCAPCGFTTEDQALFLEHISQHRRGGTETGDQQCLQCGACFTSTSSLSRHCFIAHKVRNVLADSQQSLSTHPAPSPGTSRNHEDKGSMDNSAPGSPSSQGIEDEATLTCKVCRKRFEKASDLNTHFRTHGMAFITTF</sequence>
<keyword evidence="10" id="KW-0804">Transcription</keyword>
<reference evidence="15" key="1">
    <citation type="submission" date="2025-08" db="UniProtKB">
        <authorList>
            <consortium name="Ensembl"/>
        </authorList>
    </citation>
    <scope>IDENTIFICATION</scope>
</reference>
<feature type="region of interest" description="Disordered" evidence="13">
    <location>
        <begin position="479"/>
        <end position="505"/>
    </location>
</feature>
<feature type="region of interest" description="Disordered" evidence="13">
    <location>
        <begin position="1050"/>
        <end position="1082"/>
    </location>
</feature>
<feature type="region of interest" description="Disordered" evidence="13">
    <location>
        <begin position="187"/>
        <end position="444"/>
    </location>
</feature>
<evidence type="ECO:0000256" key="9">
    <source>
        <dbReference type="ARBA" id="ARBA00023125"/>
    </source>
</evidence>
<feature type="compositionally biased region" description="Polar residues" evidence="13">
    <location>
        <begin position="321"/>
        <end position="348"/>
    </location>
</feature>
<dbReference type="InterPro" id="IPR057356">
    <property type="entry name" value="Znf-C2H2_ZNF592"/>
</dbReference>
<keyword evidence="9" id="KW-0238">DNA-binding</keyword>
<comment type="function">
    <text evidence="1">May be involved in transcriptional regulation.</text>
</comment>
<feature type="domain" description="C2H2-type" evidence="14">
    <location>
        <begin position="1194"/>
        <end position="1216"/>
    </location>
</feature>
<dbReference type="OMA" id="MISQPEP"/>